<dbReference type="RefSeq" id="WP_198129372.1">
    <property type="nucleotide sequence ID" value="NZ_CP065748.1"/>
</dbReference>
<keyword evidence="2" id="KW-1185">Reference proteome</keyword>
<dbReference type="EMBL" id="CP065748">
    <property type="protein sequence ID" value="QPS83576.1"/>
    <property type="molecule type" value="Genomic_DNA"/>
</dbReference>
<evidence type="ECO:0000313" key="2">
    <source>
        <dbReference type="Proteomes" id="UP000595064"/>
    </source>
</evidence>
<dbReference type="Proteomes" id="UP000595064">
    <property type="component" value="Chromosome"/>
</dbReference>
<gene>
    <name evidence="1" type="ORF">I6G47_11155</name>
</gene>
<proteinExistence type="predicted"/>
<accession>A0A7T2YXS6</accession>
<dbReference type="AlphaFoldDB" id="A0A7T2YXS6"/>
<evidence type="ECO:0000313" key="1">
    <source>
        <dbReference type="EMBL" id="QPS83576.1"/>
    </source>
</evidence>
<organism evidence="1 2">
    <name type="scientific">Delftia lacustris</name>
    <dbReference type="NCBI Taxonomy" id="558537"/>
    <lineage>
        <taxon>Bacteria</taxon>
        <taxon>Pseudomonadati</taxon>
        <taxon>Pseudomonadota</taxon>
        <taxon>Betaproteobacteria</taxon>
        <taxon>Burkholderiales</taxon>
        <taxon>Comamonadaceae</taxon>
        <taxon>Delftia</taxon>
    </lineage>
</organism>
<sequence length="139" mass="14952">MSSMEMVISSDLVRARAEITALNQSLAAARVEIATVDNRVQWVSSQVANTGAVKSVQRGVVSMSGETPSGSNPVIVNVSPVTMERASLHFIGGAAFVSNGYGRFAYAKLINSSQIQFDWGNQVINATNILVSWELVEYK</sequence>
<name>A0A7T2YXS6_9BURK</name>
<reference evidence="1 2" key="1">
    <citation type="submission" date="2020-12" db="EMBL/GenBank/DDBJ databases">
        <title>FDA dAtabase for Regulatory Grade micrObial Sequences (FDA-ARGOS): Supporting development and validation of Infectious Disease Dx tests.</title>
        <authorList>
            <person name="Sproer C."/>
            <person name="Gronow S."/>
            <person name="Severitt S."/>
            <person name="Schroder I."/>
            <person name="Tallon L."/>
            <person name="Sadzewicz L."/>
            <person name="Zhao X."/>
            <person name="Boylan J."/>
            <person name="Ott S."/>
            <person name="Bowen H."/>
            <person name="Vavikolanu K."/>
            <person name="Mehta A."/>
            <person name="Aluvathingal J."/>
            <person name="Nadendla S."/>
            <person name="Lowell S."/>
            <person name="Myers T."/>
            <person name="Yan Y."/>
            <person name="Sichtig H."/>
        </authorList>
    </citation>
    <scope>NUCLEOTIDE SEQUENCE [LARGE SCALE GENOMIC DNA]</scope>
    <source>
        <strain evidence="1 2">FDAARGOS_890</strain>
    </source>
</reference>
<dbReference type="KEGG" id="dla:I6G47_11155"/>
<protein>
    <submittedName>
        <fullName evidence="1">Uncharacterized protein</fullName>
    </submittedName>
</protein>